<proteinExistence type="predicted"/>
<dbReference type="EMBL" id="LR796534">
    <property type="protein sequence ID" value="CAB4149831.1"/>
    <property type="molecule type" value="Genomic_DNA"/>
</dbReference>
<reference evidence="1" key="1">
    <citation type="submission" date="2020-04" db="EMBL/GenBank/DDBJ databases">
        <authorList>
            <person name="Chiriac C."/>
            <person name="Salcher M."/>
            <person name="Ghai R."/>
            <person name="Kavagutti S V."/>
        </authorList>
    </citation>
    <scope>NUCLEOTIDE SEQUENCE</scope>
</reference>
<gene>
    <name evidence="1" type="ORF">UFOVP549_5</name>
</gene>
<sequence length="89" mass="10266">MKEVELTVKHGGHTYIVNINAGLTWEDDSFDHDWGGRRQTEECGHWELDWDETEIIDCTNEEGVEEDPCYTEGLMKAIQEEAESIDYGD</sequence>
<evidence type="ECO:0000313" key="1">
    <source>
        <dbReference type="EMBL" id="CAB4149831.1"/>
    </source>
</evidence>
<protein>
    <submittedName>
        <fullName evidence="1">Uncharacterized protein</fullName>
    </submittedName>
</protein>
<name>A0A6J5MV26_9CAUD</name>
<organism evidence="1">
    <name type="scientific">uncultured Caudovirales phage</name>
    <dbReference type="NCBI Taxonomy" id="2100421"/>
    <lineage>
        <taxon>Viruses</taxon>
        <taxon>Duplodnaviria</taxon>
        <taxon>Heunggongvirae</taxon>
        <taxon>Uroviricota</taxon>
        <taxon>Caudoviricetes</taxon>
        <taxon>Peduoviridae</taxon>
        <taxon>Maltschvirus</taxon>
        <taxon>Maltschvirus maltsch</taxon>
    </lineage>
</organism>
<accession>A0A6J5MV26</accession>